<dbReference type="PANTHER" id="PTHR13061:SF29">
    <property type="entry name" value="GAMMA CARBONIC ANHYDRASE-LIKE 1, MITOCHONDRIAL-RELATED"/>
    <property type="match status" value="1"/>
</dbReference>
<sequence>MLYKFEDKEPVIAKNAFIADTACLIGDVSIGEGTSVWFNTVIRADRAKISIGKNCSIQDNTVIHSDETDVEIGDGVIIGHSCVMHGRLIENNALIGMNATILHGAQIGESAIIGAGALVPSDYKIPAHSVALGVPCKIVRMTSEEDLAMIRNTQNNYKKLTRQYLKI</sequence>
<name>A0A0P7ZM16_9EURY</name>
<proteinExistence type="predicted"/>
<dbReference type="EMBL" id="LKCM01000015">
    <property type="protein sequence ID" value="KPQ45291.1"/>
    <property type="molecule type" value="Genomic_DNA"/>
</dbReference>
<dbReference type="Proteomes" id="UP000050360">
    <property type="component" value="Unassembled WGS sequence"/>
</dbReference>
<dbReference type="InterPro" id="IPR050484">
    <property type="entry name" value="Transf_Hexapept/Carb_Anhydrase"/>
</dbReference>
<gene>
    <name evidence="1" type="ORF">MPEBLZ_00172</name>
</gene>
<accession>A0A0P7ZM16</accession>
<evidence type="ECO:0000313" key="1">
    <source>
        <dbReference type="EMBL" id="KPQ45291.1"/>
    </source>
</evidence>
<dbReference type="SUPFAM" id="SSF51161">
    <property type="entry name" value="Trimeric LpxA-like enzymes"/>
    <property type="match status" value="1"/>
</dbReference>
<dbReference type="InterPro" id="IPR001451">
    <property type="entry name" value="Hexapep"/>
</dbReference>
<comment type="caution">
    <text evidence="1">The sequence shown here is derived from an EMBL/GenBank/DDBJ whole genome shotgun (WGS) entry which is preliminary data.</text>
</comment>
<dbReference type="GO" id="GO:0016740">
    <property type="term" value="F:transferase activity"/>
    <property type="evidence" value="ECO:0007669"/>
    <property type="project" value="UniProtKB-KW"/>
</dbReference>
<dbReference type="PANTHER" id="PTHR13061">
    <property type="entry name" value="DYNACTIN SUBUNIT P25"/>
    <property type="match status" value="1"/>
</dbReference>
<organism evidence="1 2">
    <name type="scientific">Candidatus Methanoperedens nitratireducens</name>
    <dbReference type="NCBI Taxonomy" id="1392998"/>
    <lineage>
        <taxon>Archaea</taxon>
        <taxon>Methanobacteriati</taxon>
        <taxon>Methanobacteriota</taxon>
        <taxon>Stenosarchaea group</taxon>
        <taxon>Methanomicrobia</taxon>
        <taxon>Methanosarcinales</taxon>
        <taxon>ANME-2 cluster</taxon>
        <taxon>Candidatus Methanoperedentaceae</taxon>
        <taxon>Candidatus Methanoperedens</taxon>
    </lineage>
</organism>
<dbReference type="InterPro" id="IPR011004">
    <property type="entry name" value="Trimer_LpxA-like_sf"/>
</dbReference>
<keyword evidence="1" id="KW-0808">Transferase</keyword>
<protein>
    <submittedName>
        <fullName evidence="1">Carbonic anhydrase/acetyltransferase isoleucine patch superfamily protein</fullName>
    </submittedName>
</protein>
<reference evidence="1 2" key="1">
    <citation type="submission" date="2015-09" db="EMBL/GenBank/DDBJ databases">
        <title>A metagenomics-based metabolic model of nitrate-dependent anaerobic oxidation of methane by Methanoperedens-like archaea.</title>
        <authorList>
            <person name="Arshad A."/>
            <person name="Speth D.R."/>
            <person name="De Graaf R.M."/>
            <person name="Op Den Camp H.J."/>
            <person name="Jetten M.S."/>
            <person name="Welte C.U."/>
        </authorList>
    </citation>
    <scope>NUCLEOTIDE SEQUENCE [LARGE SCALE GENOMIC DNA]</scope>
</reference>
<dbReference type="InterPro" id="IPR047324">
    <property type="entry name" value="LbH_gamma_CA-like"/>
</dbReference>
<dbReference type="Pfam" id="PF00132">
    <property type="entry name" value="Hexapep"/>
    <property type="match status" value="1"/>
</dbReference>
<evidence type="ECO:0000313" key="2">
    <source>
        <dbReference type="Proteomes" id="UP000050360"/>
    </source>
</evidence>
<dbReference type="AlphaFoldDB" id="A0A0P7ZM16"/>
<dbReference type="CDD" id="cd04645">
    <property type="entry name" value="LbH_gamma_CA_like"/>
    <property type="match status" value="1"/>
</dbReference>
<dbReference type="Gene3D" id="2.160.10.10">
    <property type="entry name" value="Hexapeptide repeat proteins"/>
    <property type="match status" value="1"/>
</dbReference>